<keyword evidence="5" id="KW-0255">Endonuclease</keyword>
<proteinExistence type="inferred from homology"/>
<comment type="similarity">
    <text evidence="2">Belongs to the endoribonuclease YbeY family.</text>
</comment>
<dbReference type="InterPro" id="IPR002036">
    <property type="entry name" value="YbeY"/>
</dbReference>
<dbReference type="GO" id="GO:0004222">
    <property type="term" value="F:metalloendopeptidase activity"/>
    <property type="evidence" value="ECO:0007669"/>
    <property type="project" value="InterPro"/>
</dbReference>
<protein>
    <submittedName>
        <fullName evidence="8">Ribonuclease</fullName>
    </submittedName>
</protein>
<accession>A0A9X6RKV0</accession>
<dbReference type="InterPro" id="IPR023091">
    <property type="entry name" value="MetalPrtase_cat_dom_sf_prd"/>
</dbReference>
<evidence type="ECO:0000256" key="2">
    <source>
        <dbReference type="ARBA" id="ARBA00010875"/>
    </source>
</evidence>
<evidence type="ECO:0000256" key="1">
    <source>
        <dbReference type="ARBA" id="ARBA00001947"/>
    </source>
</evidence>
<dbReference type="EMBL" id="MTYJ01000233">
    <property type="protein sequence ID" value="OWA51618.1"/>
    <property type="molecule type" value="Genomic_DNA"/>
</dbReference>
<gene>
    <name evidence="8" type="ORF">BV898_16091</name>
</gene>
<evidence type="ECO:0000256" key="6">
    <source>
        <dbReference type="ARBA" id="ARBA00022801"/>
    </source>
</evidence>
<dbReference type="NCBIfam" id="TIGR00043">
    <property type="entry name" value="rRNA maturation RNase YbeY"/>
    <property type="match status" value="1"/>
</dbReference>
<dbReference type="SUPFAM" id="SSF55486">
    <property type="entry name" value="Metalloproteases ('zincins'), catalytic domain"/>
    <property type="match status" value="1"/>
</dbReference>
<evidence type="ECO:0000313" key="9">
    <source>
        <dbReference type="Proteomes" id="UP000192578"/>
    </source>
</evidence>
<dbReference type="AlphaFoldDB" id="A0A9X6RKV0"/>
<organism evidence="8 9">
    <name type="scientific">Hypsibius exemplaris</name>
    <name type="common">Freshwater tardigrade</name>
    <dbReference type="NCBI Taxonomy" id="2072580"/>
    <lineage>
        <taxon>Eukaryota</taxon>
        <taxon>Metazoa</taxon>
        <taxon>Ecdysozoa</taxon>
        <taxon>Tardigrada</taxon>
        <taxon>Eutardigrada</taxon>
        <taxon>Parachela</taxon>
        <taxon>Hypsibioidea</taxon>
        <taxon>Hypsibiidae</taxon>
        <taxon>Hypsibius</taxon>
    </lineage>
</organism>
<evidence type="ECO:0000313" key="8">
    <source>
        <dbReference type="EMBL" id="OWA51618.1"/>
    </source>
</evidence>
<evidence type="ECO:0000256" key="4">
    <source>
        <dbReference type="ARBA" id="ARBA00022723"/>
    </source>
</evidence>
<dbReference type="PANTHER" id="PTHR46986">
    <property type="entry name" value="ENDORIBONUCLEASE YBEY, CHLOROPLASTIC"/>
    <property type="match status" value="1"/>
</dbReference>
<dbReference type="HAMAP" id="MF_00009">
    <property type="entry name" value="Endoribonucl_YbeY"/>
    <property type="match status" value="1"/>
</dbReference>
<keyword evidence="7" id="KW-0862">Zinc</keyword>
<dbReference type="Gene3D" id="3.40.390.30">
    <property type="entry name" value="Metalloproteases ('zincins'), catalytic domain"/>
    <property type="match status" value="1"/>
</dbReference>
<dbReference type="Pfam" id="PF02130">
    <property type="entry name" value="YbeY"/>
    <property type="match status" value="1"/>
</dbReference>
<dbReference type="OrthoDB" id="27226at2759"/>
<keyword evidence="9" id="KW-1185">Reference proteome</keyword>
<dbReference type="GO" id="GO:0004519">
    <property type="term" value="F:endonuclease activity"/>
    <property type="evidence" value="ECO:0007669"/>
    <property type="project" value="UniProtKB-KW"/>
</dbReference>
<dbReference type="PANTHER" id="PTHR46986:SF1">
    <property type="entry name" value="ENDORIBONUCLEASE YBEY, CHLOROPLASTIC"/>
    <property type="match status" value="1"/>
</dbReference>
<comment type="cofactor">
    <cofactor evidence="1">
        <name>Zn(2+)</name>
        <dbReference type="ChEBI" id="CHEBI:29105"/>
    </cofactor>
</comment>
<reference evidence="9" key="1">
    <citation type="submission" date="2017-01" db="EMBL/GenBank/DDBJ databases">
        <title>Comparative genomics of anhydrobiosis in the tardigrade Hypsibius dujardini.</title>
        <authorList>
            <person name="Yoshida Y."/>
            <person name="Koutsovoulos G."/>
            <person name="Laetsch D."/>
            <person name="Stevens L."/>
            <person name="Kumar S."/>
            <person name="Horikawa D."/>
            <person name="Ishino K."/>
            <person name="Komine S."/>
            <person name="Tomita M."/>
            <person name="Blaxter M."/>
            <person name="Arakawa K."/>
        </authorList>
    </citation>
    <scope>NUCLEOTIDE SEQUENCE [LARGE SCALE GENOMIC DNA]</scope>
    <source>
        <strain evidence="9">Z151</strain>
    </source>
</reference>
<dbReference type="GO" id="GO:0046872">
    <property type="term" value="F:metal ion binding"/>
    <property type="evidence" value="ECO:0007669"/>
    <property type="project" value="UniProtKB-KW"/>
</dbReference>
<keyword evidence="3" id="KW-0540">Nuclease</keyword>
<comment type="caution">
    <text evidence="8">The sequence shown here is derived from an EMBL/GenBank/DDBJ whole genome shotgun (WGS) entry which is preliminary data.</text>
</comment>
<sequence length="244" mass="27705">MAKLLIQNLQSIVRVNRRLLRSDVQLIRKIMEIEKFDVSISLVNDEEIQRLNHNYRNVDKPTDVLSFSFRDQMNDPTSSVSHNAVSSNANLSDEHENEIQDLGDLYLGMPYIRARCLKTGFRLTDELAVLTVHGFSHLLGYDHEKSTEDFKRMYLFEFNILRQFDRITLPCDTVRVSGGPPSHDAPLRALFAGIAELAFTVAVFLATGEKFFAGSVGTASLDVRSIAANRPVSSMVMRVWNLRR</sequence>
<keyword evidence="4" id="KW-0479">Metal-binding</keyword>
<keyword evidence="6" id="KW-0378">Hydrolase</keyword>
<evidence type="ECO:0000256" key="5">
    <source>
        <dbReference type="ARBA" id="ARBA00022759"/>
    </source>
</evidence>
<evidence type="ECO:0000256" key="7">
    <source>
        <dbReference type="ARBA" id="ARBA00022833"/>
    </source>
</evidence>
<evidence type="ECO:0000256" key="3">
    <source>
        <dbReference type="ARBA" id="ARBA00022722"/>
    </source>
</evidence>
<dbReference type="Proteomes" id="UP000192578">
    <property type="component" value="Unassembled WGS sequence"/>
</dbReference>
<dbReference type="GO" id="GO:0006364">
    <property type="term" value="P:rRNA processing"/>
    <property type="evidence" value="ECO:0007669"/>
    <property type="project" value="InterPro"/>
</dbReference>
<name>A0A9X6RKV0_HYPEX</name>